<protein>
    <submittedName>
        <fullName evidence="1">Uncharacterized protein</fullName>
    </submittedName>
</protein>
<proteinExistence type="predicted"/>
<gene>
    <name evidence="1" type="ORF">QFC21_006313</name>
</gene>
<evidence type="ECO:0000313" key="2">
    <source>
        <dbReference type="Proteomes" id="UP001227268"/>
    </source>
</evidence>
<name>A0ACC2V3X4_9TREE</name>
<reference evidence="1" key="1">
    <citation type="submission" date="2023-04" db="EMBL/GenBank/DDBJ databases">
        <title>Draft Genome sequencing of Naganishia species isolated from polar environments using Oxford Nanopore Technology.</title>
        <authorList>
            <person name="Leo P."/>
            <person name="Venkateswaran K."/>
        </authorList>
    </citation>
    <scope>NUCLEOTIDE SEQUENCE</scope>
    <source>
        <strain evidence="1">MNA-CCFEE 5423</strain>
    </source>
</reference>
<sequence>MPGNIELIDDQAQMIRQPGGGTKTFTWEVMPEIFWDAHLALEKYWNDRVVNAHVKLKIIQHVATAMPYDSMTEAMVKRLDESDQIAINTLLVFNARRLYTPGITLSVASERTEAEKRQEEEGVDGLIDRLPSPSSTFAIGNCLGQKRLRLLSVSGLVFVMIAQGRVGMERGGV</sequence>
<comment type="caution">
    <text evidence="1">The sequence shown here is derived from an EMBL/GenBank/DDBJ whole genome shotgun (WGS) entry which is preliminary data.</text>
</comment>
<dbReference type="Proteomes" id="UP001227268">
    <property type="component" value="Unassembled WGS sequence"/>
</dbReference>
<keyword evidence="2" id="KW-1185">Reference proteome</keyword>
<dbReference type="EMBL" id="JASBWT010000029">
    <property type="protein sequence ID" value="KAJ9093717.1"/>
    <property type="molecule type" value="Genomic_DNA"/>
</dbReference>
<evidence type="ECO:0000313" key="1">
    <source>
        <dbReference type="EMBL" id="KAJ9093717.1"/>
    </source>
</evidence>
<accession>A0ACC2V3X4</accession>
<organism evidence="1 2">
    <name type="scientific">Naganishia friedmannii</name>
    <dbReference type="NCBI Taxonomy" id="89922"/>
    <lineage>
        <taxon>Eukaryota</taxon>
        <taxon>Fungi</taxon>
        <taxon>Dikarya</taxon>
        <taxon>Basidiomycota</taxon>
        <taxon>Agaricomycotina</taxon>
        <taxon>Tremellomycetes</taxon>
        <taxon>Filobasidiales</taxon>
        <taxon>Filobasidiaceae</taxon>
        <taxon>Naganishia</taxon>
    </lineage>
</organism>